<feature type="region of interest" description="Disordered" evidence="1">
    <location>
        <begin position="1"/>
        <end position="29"/>
    </location>
</feature>
<dbReference type="EMBL" id="QKUF01000038">
    <property type="protein sequence ID" value="PZW20989.1"/>
    <property type="molecule type" value="Genomic_DNA"/>
</dbReference>
<dbReference type="AlphaFoldDB" id="A0A326TYX1"/>
<keyword evidence="3" id="KW-1185">Reference proteome</keyword>
<accession>A0A326TYX1</accession>
<gene>
    <name evidence="2" type="ORF">EI42_05750</name>
</gene>
<reference evidence="2 3" key="1">
    <citation type="submission" date="2018-06" db="EMBL/GenBank/DDBJ databases">
        <title>Genomic Encyclopedia of Archaeal and Bacterial Type Strains, Phase II (KMG-II): from individual species to whole genera.</title>
        <authorList>
            <person name="Goeker M."/>
        </authorList>
    </citation>
    <scope>NUCLEOTIDE SEQUENCE [LARGE SCALE GENOMIC DNA]</scope>
    <source>
        <strain evidence="2 3">ATCC BAA-1881</strain>
    </source>
</reference>
<proteinExistence type="predicted"/>
<dbReference type="RefSeq" id="WP_111325990.1">
    <property type="nucleotide sequence ID" value="NZ_BIFX01000001.1"/>
</dbReference>
<sequence length="75" mass="8504">MNQGGKHHTNLAQQPATPRSKQHRSTSRPRLSWKALYYDLYRQTHGELAADQEIEADARERAALLAHTSSSRPPL</sequence>
<evidence type="ECO:0000256" key="1">
    <source>
        <dbReference type="SAM" id="MobiDB-lite"/>
    </source>
</evidence>
<evidence type="ECO:0000313" key="3">
    <source>
        <dbReference type="Proteomes" id="UP000248806"/>
    </source>
</evidence>
<comment type="caution">
    <text evidence="2">The sequence shown here is derived from an EMBL/GenBank/DDBJ whole genome shotgun (WGS) entry which is preliminary data.</text>
</comment>
<protein>
    <submittedName>
        <fullName evidence="2">Uncharacterized protein</fullName>
    </submittedName>
</protein>
<dbReference type="Proteomes" id="UP000248806">
    <property type="component" value="Unassembled WGS sequence"/>
</dbReference>
<name>A0A326TYX1_THEHA</name>
<feature type="compositionally biased region" description="Polar residues" evidence="1">
    <location>
        <begin position="10"/>
        <end position="19"/>
    </location>
</feature>
<organism evidence="2 3">
    <name type="scientific">Thermosporothrix hazakensis</name>
    <dbReference type="NCBI Taxonomy" id="644383"/>
    <lineage>
        <taxon>Bacteria</taxon>
        <taxon>Bacillati</taxon>
        <taxon>Chloroflexota</taxon>
        <taxon>Ktedonobacteria</taxon>
        <taxon>Ktedonobacterales</taxon>
        <taxon>Thermosporotrichaceae</taxon>
        <taxon>Thermosporothrix</taxon>
    </lineage>
</organism>
<evidence type="ECO:0000313" key="2">
    <source>
        <dbReference type="EMBL" id="PZW20989.1"/>
    </source>
</evidence>